<dbReference type="EMBL" id="UYRU01068904">
    <property type="protein sequence ID" value="VDN18142.1"/>
    <property type="molecule type" value="Genomic_DNA"/>
</dbReference>
<dbReference type="AlphaFoldDB" id="A0A3P7PE12"/>
<reference evidence="1 2" key="1">
    <citation type="submission" date="2018-11" db="EMBL/GenBank/DDBJ databases">
        <authorList>
            <consortium name="Pathogen Informatics"/>
        </authorList>
    </citation>
    <scope>NUCLEOTIDE SEQUENCE [LARGE SCALE GENOMIC DNA]</scope>
</reference>
<dbReference type="OrthoDB" id="10530346at2759"/>
<keyword evidence="2" id="KW-1185">Reference proteome</keyword>
<evidence type="ECO:0000313" key="1">
    <source>
        <dbReference type="EMBL" id="VDN18142.1"/>
    </source>
</evidence>
<proteinExistence type="predicted"/>
<protein>
    <submittedName>
        <fullName evidence="1">Uncharacterized protein</fullName>
    </submittedName>
</protein>
<evidence type="ECO:0000313" key="2">
    <source>
        <dbReference type="Proteomes" id="UP000281553"/>
    </source>
</evidence>
<sequence length="278" mass="30881">MHDNRFVRVYGEAKVVVARCEEVHALVHVRFGGDVESAVVRKQQIMDCGCGGARWGLHSTNVEEVSVRSVVNVDSGTLSRQHSVVRDARYHPVMELSDHVGEVLRTIKLLQNFPKSGVVHHVEGFCQVHERSEELTCGKYHVSGAAVTSKTTLAFRQEPLFQVIIQTTEENASEDFGGNIQQRDSVMVVTDLTIPFSLVEVDNCGVLEILRNMSLSPHLLEHGGEVRYELVATIFVDLRRDPVGPGNQLDQRFEDWVLLFSADVSDEGSTADIETSGE</sequence>
<organism evidence="1 2">
    <name type="scientific">Dibothriocephalus latus</name>
    <name type="common">Fish tapeworm</name>
    <name type="synonym">Diphyllobothrium latum</name>
    <dbReference type="NCBI Taxonomy" id="60516"/>
    <lineage>
        <taxon>Eukaryota</taxon>
        <taxon>Metazoa</taxon>
        <taxon>Spiralia</taxon>
        <taxon>Lophotrochozoa</taxon>
        <taxon>Platyhelminthes</taxon>
        <taxon>Cestoda</taxon>
        <taxon>Eucestoda</taxon>
        <taxon>Diphyllobothriidea</taxon>
        <taxon>Diphyllobothriidae</taxon>
        <taxon>Dibothriocephalus</taxon>
    </lineage>
</organism>
<dbReference type="Proteomes" id="UP000281553">
    <property type="component" value="Unassembled WGS sequence"/>
</dbReference>
<name>A0A3P7PE12_DIBLA</name>
<accession>A0A3P7PE12</accession>
<gene>
    <name evidence="1" type="ORF">DILT_LOCUS13103</name>
</gene>